<comment type="similarity">
    <text evidence="1 9">Belongs to the endoribonuclease YbeY family.</text>
</comment>
<keyword evidence="6 9" id="KW-0255">Endonuclease</keyword>
<proteinExistence type="inferred from homology"/>
<evidence type="ECO:0000256" key="7">
    <source>
        <dbReference type="ARBA" id="ARBA00022801"/>
    </source>
</evidence>
<evidence type="ECO:0000313" key="11">
    <source>
        <dbReference type="Proteomes" id="UP000597761"/>
    </source>
</evidence>
<keyword evidence="2 9" id="KW-0690">Ribosome biogenesis</keyword>
<feature type="binding site" evidence="9">
    <location>
        <position position="126"/>
    </location>
    <ligand>
        <name>Zn(2+)</name>
        <dbReference type="ChEBI" id="CHEBI:29105"/>
        <note>catalytic</note>
    </ligand>
</feature>
<keyword evidence="9" id="KW-0963">Cytoplasm</keyword>
<comment type="caution">
    <text evidence="10">The sequence shown here is derived from an EMBL/GenBank/DDBJ whole genome shotgun (WGS) entry which is preliminary data.</text>
</comment>
<keyword evidence="3 9" id="KW-0698">rRNA processing</keyword>
<evidence type="ECO:0000256" key="3">
    <source>
        <dbReference type="ARBA" id="ARBA00022552"/>
    </source>
</evidence>
<dbReference type="PANTHER" id="PTHR46986:SF1">
    <property type="entry name" value="ENDORIBONUCLEASE YBEY, CHLOROPLASTIC"/>
    <property type="match status" value="1"/>
</dbReference>
<gene>
    <name evidence="9 10" type="primary">ybeY</name>
    <name evidence="10" type="ORF">GCM10011512_07140</name>
</gene>
<dbReference type="HAMAP" id="MF_00009">
    <property type="entry name" value="Endoribonucl_YbeY"/>
    <property type="match status" value="1"/>
</dbReference>
<dbReference type="RefSeq" id="WP_188666355.1">
    <property type="nucleotide sequence ID" value="NZ_BMJI01000002.1"/>
</dbReference>
<keyword evidence="11" id="KW-1185">Reference proteome</keyword>
<dbReference type="InterPro" id="IPR023091">
    <property type="entry name" value="MetalPrtase_cat_dom_sf_prd"/>
</dbReference>
<dbReference type="PANTHER" id="PTHR46986">
    <property type="entry name" value="ENDORIBONUCLEASE YBEY, CHLOROPLASTIC"/>
    <property type="match status" value="1"/>
</dbReference>
<comment type="subcellular location">
    <subcellularLocation>
        <location evidence="9">Cytoplasm</location>
    </subcellularLocation>
</comment>
<dbReference type="Gene3D" id="3.40.390.30">
    <property type="entry name" value="Metalloproteases ('zincins'), catalytic domain"/>
    <property type="match status" value="1"/>
</dbReference>
<evidence type="ECO:0000256" key="2">
    <source>
        <dbReference type="ARBA" id="ARBA00022517"/>
    </source>
</evidence>
<dbReference type="InterPro" id="IPR020549">
    <property type="entry name" value="YbeY_CS"/>
</dbReference>
<feature type="binding site" evidence="9">
    <location>
        <position position="120"/>
    </location>
    <ligand>
        <name>Zn(2+)</name>
        <dbReference type="ChEBI" id="CHEBI:29105"/>
        <note>catalytic</note>
    </ligand>
</feature>
<dbReference type="SUPFAM" id="SSF55486">
    <property type="entry name" value="Metalloproteases ('zincins'), catalytic domain"/>
    <property type="match status" value="1"/>
</dbReference>
<dbReference type="EC" id="3.1.-.-" evidence="9"/>
<dbReference type="PROSITE" id="PS01306">
    <property type="entry name" value="UPF0054"/>
    <property type="match status" value="1"/>
</dbReference>
<evidence type="ECO:0000256" key="4">
    <source>
        <dbReference type="ARBA" id="ARBA00022722"/>
    </source>
</evidence>
<keyword evidence="5 9" id="KW-0479">Metal-binding</keyword>
<accession>A0ABQ1NQJ5</accession>
<keyword evidence="7 9" id="KW-0378">Hydrolase</keyword>
<comment type="function">
    <text evidence="9">Single strand-specific metallo-endoribonuclease involved in late-stage 70S ribosome quality control and in maturation of the 3' terminus of the 16S rRNA.</text>
</comment>
<dbReference type="Proteomes" id="UP000597761">
    <property type="component" value="Unassembled WGS sequence"/>
</dbReference>
<dbReference type="Pfam" id="PF02130">
    <property type="entry name" value="YbeY"/>
    <property type="match status" value="1"/>
</dbReference>
<evidence type="ECO:0000256" key="8">
    <source>
        <dbReference type="ARBA" id="ARBA00022833"/>
    </source>
</evidence>
<dbReference type="InterPro" id="IPR002036">
    <property type="entry name" value="YbeY"/>
</dbReference>
<dbReference type="EMBL" id="BMJI01000002">
    <property type="protein sequence ID" value="GGC82943.1"/>
    <property type="molecule type" value="Genomic_DNA"/>
</dbReference>
<comment type="cofactor">
    <cofactor evidence="9">
        <name>Zn(2+)</name>
        <dbReference type="ChEBI" id="CHEBI:29105"/>
    </cofactor>
    <text evidence="9">Binds 1 zinc ion.</text>
</comment>
<keyword evidence="8 9" id="KW-0862">Zinc</keyword>
<keyword evidence="4 9" id="KW-0540">Nuclease</keyword>
<evidence type="ECO:0000256" key="1">
    <source>
        <dbReference type="ARBA" id="ARBA00010875"/>
    </source>
</evidence>
<name>A0ABQ1NQJ5_9MICC</name>
<evidence type="ECO:0000256" key="9">
    <source>
        <dbReference type="HAMAP-Rule" id="MF_00009"/>
    </source>
</evidence>
<reference evidence="11" key="1">
    <citation type="journal article" date="2019" name="Int. J. Syst. Evol. Microbiol.">
        <title>The Global Catalogue of Microorganisms (GCM) 10K type strain sequencing project: providing services to taxonomists for standard genome sequencing and annotation.</title>
        <authorList>
            <consortium name="The Broad Institute Genomics Platform"/>
            <consortium name="The Broad Institute Genome Sequencing Center for Infectious Disease"/>
            <person name="Wu L."/>
            <person name="Ma J."/>
        </authorList>
    </citation>
    <scope>NUCLEOTIDE SEQUENCE [LARGE SCALE GENOMIC DNA]</scope>
    <source>
        <strain evidence="11">CGMCC 1.15480</strain>
    </source>
</reference>
<sequence length="157" mass="17349">MSIEISNESARTVDEDAILALARYLFDRLHLHPQTELSVVLVDEQAMAALHQQWMDEPGPTDVMSFPMDELRPGTEEAPAAEGLLGDIVVCPQVAARQAERGGHGVDDEILLLVTHGVLHLLGYDHEEPDEKAEMFALQRELLTGYLGRPAPRETDS</sequence>
<protein>
    <recommendedName>
        <fullName evidence="9">Endoribonuclease YbeY</fullName>
        <ecNumber evidence="9">3.1.-.-</ecNumber>
    </recommendedName>
</protein>
<evidence type="ECO:0000313" key="10">
    <source>
        <dbReference type="EMBL" id="GGC82943.1"/>
    </source>
</evidence>
<evidence type="ECO:0000256" key="5">
    <source>
        <dbReference type="ARBA" id="ARBA00022723"/>
    </source>
</evidence>
<dbReference type="NCBIfam" id="TIGR00043">
    <property type="entry name" value="rRNA maturation RNase YbeY"/>
    <property type="match status" value="1"/>
</dbReference>
<feature type="binding site" evidence="9">
    <location>
        <position position="116"/>
    </location>
    <ligand>
        <name>Zn(2+)</name>
        <dbReference type="ChEBI" id="CHEBI:29105"/>
        <note>catalytic</note>
    </ligand>
</feature>
<evidence type="ECO:0000256" key="6">
    <source>
        <dbReference type="ARBA" id="ARBA00022759"/>
    </source>
</evidence>
<organism evidence="10 11">
    <name type="scientific">Tersicoccus solisilvae</name>
    <dbReference type="NCBI Taxonomy" id="1882339"/>
    <lineage>
        <taxon>Bacteria</taxon>
        <taxon>Bacillati</taxon>
        <taxon>Actinomycetota</taxon>
        <taxon>Actinomycetes</taxon>
        <taxon>Micrococcales</taxon>
        <taxon>Micrococcaceae</taxon>
        <taxon>Tersicoccus</taxon>
    </lineage>
</organism>